<dbReference type="InterPro" id="IPR036457">
    <property type="entry name" value="PPM-type-like_dom_sf"/>
</dbReference>
<organism evidence="2 3">
    <name type="scientific">Thiohalophilus thiocyanatoxydans</name>
    <dbReference type="NCBI Taxonomy" id="381308"/>
    <lineage>
        <taxon>Bacteria</taxon>
        <taxon>Pseudomonadati</taxon>
        <taxon>Pseudomonadota</taxon>
        <taxon>Gammaproteobacteria</taxon>
        <taxon>Thiohalomonadales</taxon>
        <taxon>Thiohalophilaceae</taxon>
        <taxon>Thiohalophilus</taxon>
    </lineage>
</organism>
<dbReference type="CDD" id="cd00143">
    <property type="entry name" value="PP2Cc"/>
    <property type="match status" value="1"/>
</dbReference>
<dbReference type="RefSeq" id="WP_134080641.1">
    <property type="nucleotide sequence ID" value="NZ_SOQX01000001.1"/>
</dbReference>
<accession>A0A4R8IX14</accession>
<dbReference type="AlphaFoldDB" id="A0A4R8IX14"/>
<dbReference type="OrthoDB" id="9801841at2"/>
<name>A0A4R8IX14_9GAMM</name>
<sequence>MQVEIGRTSRLGNREINQDRLGAFVSEQGALLVLGDGLGGRPGGDVAAQALVDTIEAELALHPLPAEDPPRFLRELLRRAHRAVLLSGQEQAPPLAPGTTAVLSLIQNGQAWWAHVGDSRVYLFRDGLPIYRTRDHSYVEQLYQAGRIPLSKRQGHPMRNFVTQCIGLNPDEPQVTISNSIALQEGDVLLLCSDGFWEPLDDALIGSGLASSDLRDSIEKLAERAERASYPYSDNTSVVAARILSLQQPQPRPRQTSQRQSNVNTLDGAIEEIERAIKTYEDEMK</sequence>
<evidence type="ECO:0000313" key="2">
    <source>
        <dbReference type="EMBL" id="TDY04060.1"/>
    </source>
</evidence>
<evidence type="ECO:0000259" key="1">
    <source>
        <dbReference type="PROSITE" id="PS51746"/>
    </source>
</evidence>
<dbReference type="SUPFAM" id="SSF81606">
    <property type="entry name" value="PP2C-like"/>
    <property type="match status" value="1"/>
</dbReference>
<dbReference type="PROSITE" id="PS51746">
    <property type="entry name" value="PPM_2"/>
    <property type="match status" value="1"/>
</dbReference>
<keyword evidence="3" id="KW-1185">Reference proteome</keyword>
<gene>
    <name evidence="2" type="ORF">EDC23_0432</name>
</gene>
<dbReference type="Proteomes" id="UP000294914">
    <property type="component" value="Unassembled WGS sequence"/>
</dbReference>
<comment type="caution">
    <text evidence="2">The sequence shown here is derived from an EMBL/GenBank/DDBJ whole genome shotgun (WGS) entry which is preliminary data.</text>
</comment>
<evidence type="ECO:0000313" key="3">
    <source>
        <dbReference type="Proteomes" id="UP000294914"/>
    </source>
</evidence>
<proteinExistence type="predicted"/>
<reference evidence="2 3" key="1">
    <citation type="submission" date="2019-03" db="EMBL/GenBank/DDBJ databases">
        <title>Genomic Encyclopedia of Type Strains, Phase IV (KMG-IV): sequencing the most valuable type-strain genomes for metagenomic binning, comparative biology and taxonomic classification.</title>
        <authorList>
            <person name="Goeker M."/>
        </authorList>
    </citation>
    <scope>NUCLEOTIDE SEQUENCE [LARGE SCALE GENOMIC DNA]</scope>
    <source>
        <strain evidence="2 3">DSM 16326</strain>
    </source>
</reference>
<dbReference type="SMART" id="SM00332">
    <property type="entry name" value="PP2Cc"/>
    <property type="match status" value="1"/>
</dbReference>
<dbReference type="Gene3D" id="3.60.40.10">
    <property type="entry name" value="PPM-type phosphatase domain"/>
    <property type="match status" value="1"/>
</dbReference>
<dbReference type="Pfam" id="PF13672">
    <property type="entry name" value="PP2C_2"/>
    <property type="match status" value="1"/>
</dbReference>
<protein>
    <submittedName>
        <fullName evidence="2">Serine/threonine protein phosphatase PrpC</fullName>
    </submittedName>
</protein>
<dbReference type="SMART" id="SM00331">
    <property type="entry name" value="PP2C_SIG"/>
    <property type="match status" value="1"/>
</dbReference>
<dbReference type="InterPro" id="IPR001932">
    <property type="entry name" value="PPM-type_phosphatase-like_dom"/>
</dbReference>
<feature type="domain" description="PPM-type phosphatase" evidence="1">
    <location>
        <begin position="4"/>
        <end position="243"/>
    </location>
</feature>
<dbReference type="EMBL" id="SOQX01000001">
    <property type="protein sequence ID" value="TDY04060.1"/>
    <property type="molecule type" value="Genomic_DNA"/>
</dbReference>